<gene>
    <name evidence="1" type="ORF">Amon02_001275500</name>
</gene>
<organism evidence="1 2">
    <name type="scientific">Ambrosiozyma monospora</name>
    <name type="common">Yeast</name>
    <name type="synonym">Endomycopsis monosporus</name>
    <dbReference type="NCBI Taxonomy" id="43982"/>
    <lineage>
        <taxon>Eukaryota</taxon>
        <taxon>Fungi</taxon>
        <taxon>Dikarya</taxon>
        <taxon>Ascomycota</taxon>
        <taxon>Saccharomycotina</taxon>
        <taxon>Pichiomycetes</taxon>
        <taxon>Pichiales</taxon>
        <taxon>Pichiaceae</taxon>
        <taxon>Ambrosiozyma</taxon>
    </lineage>
</organism>
<proteinExistence type="predicted"/>
<dbReference type="Proteomes" id="UP001165064">
    <property type="component" value="Unassembled WGS sequence"/>
</dbReference>
<name>A0ACB5UDJ5_AMBMO</name>
<accession>A0ACB5UDJ5</accession>
<comment type="caution">
    <text evidence="1">The sequence shown here is derived from an EMBL/GenBank/DDBJ whole genome shotgun (WGS) entry which is preliminary data.</text>
</comment>
<dbReference type="EMBL" id="BSXS01015384">
    <property type="protein sequence ID" value="GMF06673.1"/>
    <property type="molecule type" value="Genomic_DNA"/>
</dbReference>
<evidence type="ECO:0000313" key="2">
    <source>
        <dbReference type="Proteomes" id="UP001165064"/>
    </source>
</evidence>
<evidence type="ECO:0000313" key="1">
    <source>
        <dbReference type="EMBL" id="GMF06673.1"/>
    </source>
</evidence>
<reference evidence="1" key="1">
    <citation type="submission" date="2023-04" db="EMBL/GenBank/DDBJ databases">
        <title>Ambrosiozyma monospora NBRC 10751.</title>
        <authorList>
            <person name="Ichikawa N."/>
            <person name="Sato H."/>
            <person name="Tonouchi N."/>
        </authorList>
    </citation>
    <scope>NUCLEOTIDE SEQUENCE</scope>
    <source>
        <strain evidence="1">NBRC 10751</strain>
    </source>
</reference>
<sequence length="149" mass="16521">MTKITSSLKFNPITNLIKQKNSPYSFNHSTASTTIHHIPDSTVVTTTVIYSSDEEEDDDDSGDLSEIHDLPSLSSCSSASSEDLHTDDDLDHEQSHHHIHSHTDSHDDGSVPTQKKMLECDLGDLEQMKSILINDNQNFQYCVSVGGSY</sequence>
<keyword evidence="2" id="KW-1185">Reference proteome</keyword>
<protein>
    <submittedName>
        <fullName evidence="1">Unnamed protein product</fullName>
    </submittedName>
</protein>